<dbReference type="GO" id="GO:0005737">
    <property type="term" value="C:cytoplasm"/>
    <property type="evidence" value="ECO:0007669"/>
    <property type="project" value="TreeGrafter"/>
</dbReference>
<feature type="domain" description="GST N-terminal" evidence="3">
    <location>
        <begin position="3"/>
        <end position="84"/>
    </location>
</feature>
<dbReference type="GO" id="GO:0016740">
    <property type="term" value="F:transferase activity"/>
    <property type="evidence" value="ECO:0007669"/>
    <property type="project" value="UniProtKB-KW"/>
</dbReference>
<evidence type="ECO:0000256" key="1">
    <source>
        <dbReference type="ARBA" id="ARBA00007409"/>
    </source>
</evidence>
<sequence length="221" mass="24455">MAPFGKIYSFMPNGRVFKIMAAAKLNNLDIEVADYQHMVTNKSAGFLEKFPLGKVPAFEGVDGLCLFESDAIARYIAASGPFSSQLLGSDAATSAQIQQWVSFTEGEIYQAVLELVMWRVGMRPFEESTECKALDKLERGLSILEGHLKNREWLVGPQLTLADLTAASALVWAFMHIIDEPMREEFPKTTAWYLRVIGTTGIESVFGPPNLITARRTGPTC</sequence>
<evidence type="ECO:0000259" key="4">
    <source>
        <dbReference type="PROSITE" id="PS50405"/>
    </source>
</evidence>
<dbReference type="InterPro" id="IPR004046">
    <property type="entry name" value="GST_C"/>
</dbReference>
<evidence type="ECO:0000313" key="5">
    <source>
        <dbReference type="EMBL" id="EXU99206.1"/>
    </source>
</evidence>
<dbReference type="InterPro" id="IPR004045">
    <property type="entry name" value="Glutathione_S-Trfase_N"/>
</dbReference>
<dbReference type="InterPro" id="IPR050802">
    <property type="entry name" value="EF-GSTs"/>
</dbReference>
<dbReference type="FunFam" id="3.40.30.10:FF:000142">
    <property type="entry name" value="Elongation factor 1 gamma"/>
    <property type="match status" value="1"/>
</dbReference>
<dbReference type="Gene3D" id="3.40.30.10">
    <property type="entry name" value="Glutaredoxin"/>
    <property type="match status" value="1"/>
</dbReference>
<evidence type="ECO:0000313" key="6">
    <source>
        <dbReference type="Proteomes" id="UP000030151"/>
    </source>
</evidence>
<dbReference type="Pfam" id="PF00043">
    <property type="entry name" value="GST_C"/>
    <property type="match status" value="1"/>
</dbReference>
<dbReference type="Gene3D" id="1.20.1050.10">
    <property type="match status" value="1"/>
</dbReference>
<dbReference type="InterPro" id="IPR040079">
    <property type="entry name" value="Glutathione_S-Trfase"/>
</dbReference>
<dbReference type="eggNOG" id="KOG0867">
    <property type="taxonomic scope" value="Eukaryota"/>
</dbReference>
<dbReference type="Pfam" id="PF02798">
    <property type="entry name" value="GST_N"/>
    <property type="match status" value="1"/>
</dbReference>
<comment type="similarity">
    <text evidence="1 2">Belongs to the GST superfamily.</text>
</comment>
<proteinExistence type="inferred from homology"/>
<dbReference type="PROSITE" id="PS50405">
    <property type="entry name" value="GST_CTER"/>
    <property type="match status" value="1"/>
</dbReference>
<gene>
    <name evidence="5" type="ORF">X797_007634</name>
</gene>
<evidence type="ECO:0000256" key="2">
    <source>
        <dbReference type="RuleBase" id="RU003494"/>
    </source>
</evidence>
<dbReference type="InterPro" id="IPR036249">
    <property type="entry name" value="Thioredoxin-like_sf"/>
</dbReference>
<evidence type="ECO:0000259" key="3">
    <source>
        <dbReference type="PROSITE" id="PS50404"/>
    </source>
</evidence>
<accession>A0A014P7N5</accession>
<dbReference type="CDD" id="cd03181">
    <property type="entry name" value="GST_C_EF1Bgamma_like"/>
    <property type="match status" value="1"/>
</dbReference>
<dbReference type="GO" id="GO:0006414">
    <property type="term" value="P:translational elongation"/>
    <property type="evidence" value="ECO:0007669"/>
    <property type="project" value="TreeGrafter"/>
</dbReference>
<dbReference type="SUPFAM" id="SSF52833">
    <property type="entry name" value="Thioredoxin-like"/>
    <property type="match status" value="1"/>
</dbReference>
<dbReference type="SFLD" id="SFLDG00358">
    <property type="entry name" value="Main_(cytGST)"/>
    <property type="match status" value="1"/>
</dbReference>
<dbReference type="GO" id="GO:0005634">
    <property type="term" value="C:nucleus"/>
    <property type="evidence" value="ECO:0007669"/>
    <property type="project" value="TreeGrafter"/>
</dbReference>
<dbReference type="FunFam" id="1.20.1050.10:FF:000006">
    <property type="entry name" value="Elongation factor 1 gamma"/>
    <property type="match status" value="1"/>
</dbReference>
<dbReference type="Proteomes" id="UP000030151">
    <property type="component" value="Unassembled WGS sequence"/>
</dbReference>
<dbReference type="PANTHER" id="PTHR43986:SF10">
    <property type="entry name" value="ELONGATION FACTOR EEF-1B GAMMA SUBUNIT, PUTATIVE (AFU_ORTHOLOGUE AFUA_1G17120)-RELATED"/>
    <property type="match status" value="1"/>
</dbReference>
<dbReference type="InterPro" id="IPR010987">
    <property type="entry name" value="Glutathione-S-Trfase_C-like"/>
</dbReference>
<dbReference type="EMBL" id="JELW01000020">
    <property type="protein sequence ID" value="EXU99206.1"/>
    <property type="molecule type" value="Genomic_DNA"/>
</dbReference>
<dbReference type="OrthoDB" id="249703at2759"/>
<name>A0A014P7N5_9HYPO</name>
<dbReference type="SFLD" id="SFLDS00019">
    <property type="entry name" value="Glutathione_Transferase_(cytos"/>
    <property type="match status" value="1"/>
</dbReference>
<reference evidence="5 6" key="1">
    <citation type="submission" date="2014-02" db="EMBL/GenBank/DDBJ databases">
        <title>The genome sequence of the entomopathogenic fungus Metarhizium robertsii ARSEF 2575.</title>
        <authorList>
            <person name="Giuliano Garisto Donzelli B."/>
            <person name="Roe B.A."/>
            <person name="Macmil S.L."/>
            <person name="Krasnoff S.B."/>
            <person name="Gibson D.M."/>
        </authorList>
    </citation>
    <scope>NUCLEOTIDE SEQUENCE [LARGE SCALE GENOMIC DNA]</scope>
    <source>
        <strain evidence="5 6">ARSEF 2575</strain>
    </source>
</reference>
<dbReference type="CDD" id="cd03044">
    <property type="entry name" value="GST_N_EF1Bgamma"/>
    <property type="match status" value="1"/>
</dbReference>
<dbReference type="PANTHER" id="PTHR43986">
    <property type="entry name" value="ELONGATION FACTOR 1-GAMMA"/>
    <property type="match status" value="1"/>
</dbReference>
<protein>
    <submittedName>
        <fullName evidence="5">Glutathione S-transferase</fullName>
    </submittedName>
</protein>
<dbReference type="PROSITE" id="PS50404">
    <property type="entry name" value="GST_NTER"/>
    <property type="match status" value="1"/>
</dbReference>
<comment type="caution">
    <text evidence="5">The sequence shown here is derived from an EMBL/GenBank/DDBJ whole genome shotgun (WGS) entry which is preliminary data.</text>
</comment>
<organism evidence="5 6">
    <name type="scientific">Metarhizium robertsii</name>
    <dbReference type="NCBI Taxonomy" id="568076"/>
    <lineage>
        <taxon>Eukaryota</taxon>
        <taxon>Fungi</taxon>
        <taxon>Dikarya</taxon>
        <taxon>Ascomycota</taxon>
        <taxon>Pezizomycotina</taxon>
        <taxon>Sordariomycetes</taxon>
        <taxon>Hypocreomycetidae</taxon>
        <taxon>Hypocreales</taxon>
        <taxon>Clavicipitaceae</taxon>
        <taxon>Metarhizium</taxon>
    </lineage>
</organism>
<feature type="domain" description="GST C-terminal" evidence="4">
    <location>
        <begin position="90"/>
        <end position="220"/>
    </location>
</feature>
<keyword evidence="5" id="KW-0808">Transferase</keyword>
<dbReference type="InterPro" id="IPR036282">
    <property type="entry name" value="Glutathione-S-Trfase_C_sf"/>
</dbReference>
<dbReference type="HOGENOM" id="CLU_011226_3_2_1"/>
<dbReference type="AlphaFoldDB" id="A0A014P7N5"/>
<dbReference type="SUPFAM" id="SSF47616">
    <property type="entry name" value="GST C-terminal domain-like"/>
    <property type="match status" value="1"/>
</dbReference>